<proteinExistence type="predicted"/>
<organism evidence="2 3">
    <name type="scientific">Granulicatella seriolae</name>
    <dbReference type="NCBI Taxonomy" id="2967226"/>
    <lineage>
        <taxon>Bacteria</taxon>
        <taxon>Bacillati</taxon>
        <taxon>Bacillota</taxon>
        <taxon>Bacilli</taxon>
        <taxon>Lactobacillales</taxon>
        <taxon>Carnobacteriaceae</taxon>
        <taxon>Granulicatella</taxon>
    </lineage>
</organism>
<evidence type="ECO:0008006" key="4">
    <source>
        <dbReference type="Google" id="ProtNLM"/>
    </source>
</evidence>
<dbReference type="Proteomes" id="UP001059480">
    <property type="component" value="Unassembled WGS sequence"/>
</dbReference>
<feature type="transmembrane region" description="Helical" evidence="1">
    <location>
        <begin position="101"/>
        <end position="126"/>
    </location>
</feature>
<feature type="transmembrane region" description="Helical" evidence="1">
    <location>
        <begin position="53"/>
        <end position="70"/>
    </location>
</feature>
<keyword evidence="1" id="KW-1133">Transmembrane helix</keyword>
<keyword evidence="1" id="KW-0472">Membrane</keyword>
<reference evidence="2" key="3">
    <citation type="journal article" date="2023" name="Microbiol. Resour. Announc.">
        <title>Draft Genome Sequence of Granulicatella sp. Strain S8, Isolated from a Marine Fish, Seriola quinqueradiata.</title>
        <authorList>
            <person name="Lee M."/>
            <person name="Farooq A."/>
            <person name="Jeong J.B."/>
            <person name="Jung M.Y."/>
        </authorList>
    </citation>
    <scope>NUCLEOTIDE SEQUENCE</scope>
    <source>
        <strain evidence="2">S8</strain>
    </source>
</reference>
<name>A0ABT1WQC4_9LACT</name>
<evidence type="ECO:0000313" key="2">
    <source>
        <dbReference type="EMBL" id="MCQ9210744.1"/>
    </source>
</evidence>
<gene>
    <name evidence="2" type="ORF">NPA36_09320</name>
</gene>
<accession>A0ABT1WQC4</accession>
<dbReference type="RefSeq" id="WP_256945852.1">
    <property type="nucleotide sequence ID" value="NZ_JANHNZ010000012.1"/>
</dbReference>
<sequence>MTNYILADIKRICRKRSFFITLGIYVGLFLLMIFILSSPSFTVGEYVESTETYLSFYPLVVGLSVFLSVYSDDFKSKSMQVAIGFGIPRHKVVLSKLIESIVLLVMTILGIGVIFLIVPIPLGLSLKQEQVTSLVTILLVELFRTITYIALASILVFYTQNAISGIIAYVLLSSKTIMILLSIILSQSFFVNTFGNLTQYFSSTLLYQARTIFLESGKWSSGLMLVLIAYIIVPIGLSIFSFNKKELEF</sequence>
<dbReference type="EMBL" id="JANHNZ010000012">
    <property type="protein sequence ID" value="MCQ9210744.1"/>
    <property type="molecule type" value="Genomic_DNA"/>
</dbReference>
<comment type="caution">
    <text evidence="2">The sequence shown here is derived from an EMBL/GenBank/DDBJ whole genome shotgun (WGS) entry which is preliminary data.</text>
</comment>
<feature type="transmembrane region" description="Helical" evidence="1">
    <location>
        <begin position="18"/>
        <end position="41"/>
    </location>
</feature>
<protein>
    <recommendedName>
        <fullName evidence="4">ABC transporter permease</fullName>
    </recommendedName>
</protein>
<reference evidence="2" key="1">
    <citation type="submission" date="2022-07" db="EMBL/GenBank/DDBJ databases">
        <authorList>
            <person name="Jung M.-Y."/>
            <person name="Lee M."/>
        </authorList>
    </citation>
    <scope>NUCLEOTIDE SEQUENCE</scope>
    <source>
        <strain evidence="2">S8</strain>
    </source>
</reference>
<evidence type="ECO:0000256" key="1">
    <source>
        <dbReference type="SAM" id="Phobius"/>
    </source>
</evidence>
<feature type="transmembrane region" description="Helical" evidence="1">
    <location>
        <begin position="221"/>
        <end position="242"/>
    </location>
</feature>
<reference evidence="2" key="2">
    <citation type="journal article" date="2023" name="Curr. Microbiol.">
        <title>Granulicatella seriolae sp. nov., a Novel Facultative Anaerobe Isolated from Yellowtail Marine Fish.</title>
        <authorList>
            <person name="Lee M."/>
            <person name="Choi Y.J."/>
            <person name="Farooq A."/>
            <person name="Jeong J.B."/>
            <person name="Jung M.Y."/>
        </authorList>
    </citation>
    <scope>NUCLEOTIDE SEQUENCE</scope>
    <source>
        <strain evidence="2">S8</strain>
    </source>
</reference>
<keyword evidence="3" id="KW-1185">Reference proteome</keyword>
<evidence type="ECO:0000313" key="3">
    <source>
        <dbReference type="Proteomes" id="UP001059480"/>
    </source>
</evidence>
<keyword evidence="1" id="KW-0812">Transmembrane</keyword>